<feature type="chain" id="PRO_5016842303" description="Aspartyl protease" evidence="1">
    <location>
        <begin position="21"/>
        <end position="424"/>
    </location>
</feature>
<comment type="caution">
    <text evidence="2">The sequence shown here is derived from an EMBL/GenBank/DDBJ whole genome shotgun (WGS) entry which is preliminary data.</text>
</comment>
<sequence>MQKVIFIIFFLGALGNSVSAQQVDNIKSLDRIIESINKKDADALLSMMADTAKIGNLPKLNNTIAVPDILKKFSAINTFKVIHRNQQDNGDELIQVEVTYHDGKPGKPTFLFNKQGQIVNLGIIKGRLKGDPEKALSDALTRSRLPDTLSIPFRLVNGLIYIESTLNGAKGCFQFDSGAPVIILRKKFVDADKIRPDVSVDFFGVGGQMDGVVWSADNSLAIGALVLDNFEAPVSNMADMALEDGTPIFGLLGIGLLKDYQFTLDYAQQLLLLERIDNSGELLAKEILKGKLMGRFPLRMKRHIPIVDIAFGTKTYPMGIDCGANANVLKKSLETTLKPFIDYEEGEVDINGVNGTSKGNRIAYLMRGKLGGLPLQDMYTVITDQSIGGGIGHDALPIDGLLGTPFLNQYKMTLNFKKNTISFY</sequence>
<keyword evidence="1" id="KW-0732">Signal</keyword>
<protein>
    <recommendedName>
        <fullName evidence="4">Aspartyl protease</fullName>
    </recommendedName>
</protein>
<proteinExistence type="predicted"/>
<dbReference type="OrthoDB" id="3521766at2"/>
<evidence type="ECO:0000313" key="3">
    <source>
        <dbReference type="Proteomes" id="UP000250831"/>
    </source>
</evidence>
<feature type="signal peptide" evidence="1">
    <location>
        <begin position="1"/>
        <end position="20"/>
    </location>
</feature>
<dbReference type="Proteomes" id="UP000250831">
    <property type="component" value="Unassembled WGS sequence"/>
</dbReference>
<evidence type="ECO:0000256" key="1">
    <source>
        <dbReference type="SAM" id="SignalP"/>
    </source>
</evidence>
<accession>A0A363NZJ4</accession>
<dbReference type="RefSeq" id="WP_108632530.1">
    <property type="nucleotide sequence ID" value="NZ_QCXX01000001.1"/>
</dbReference>
<dbReference type="AlphaFoldDB" id="A0A363NZJ4"/>
<dbReference type="Pfam" id="PF13650">
    <property type="entry name" value="Asp_protease_2"/>
    <property type="match status" value="1"/>
</dbReference>
<dbReference type="Gene3D" id="2.40.70.10">
    <property type="entry name" value="Acid Proteases"/>
    <property type="match status" value="2"/>
</dbReference>
<evidence type="ECO:0000313" key="2">
    <source>
        <dbReference type="EMBL" id="PUV26242.1"/>
    </source>
</evidence>
<dbReference type="SUPFAM" id="SSF50630">
    <property type="entry name" value="Acid proteases"/>
    <property type="match status" value="2"/>
</dbReference>
<gene>
    <name evidence="2" type="ORF">DCO56_04610</name>
</gene>
<dbReference type="EMBL" id="QCXX01000001">
    <property type="protein sequence ID" value="PUV26242.1"/>
    <property type="molecule type" value="Genomic_DNA"/>
</dbReference>
<evidence type="ECO:0008006" key="4">
    <source>
        <dbReference type="Google" id="ProtNLM"/>
    </source>
</evidence>
<name>A0A363NZJ4_9SPHI</name>
<organism evidence="2 3">
    <name type="scientific">Sphingobacterium athyrii</name>
    <dbReference type="NCBI Taxonomy" id="2152717"/>
    <lineage>
        <taxon>Bacteria</taxon>
        <taxon>Pseudomonadati</taxon>
        <taxon>Bacteroidota</taxon>
        <taxon>Sphingobacteriia</taxon>
        <taxon>Sphingobacteriales</taxon>
        <taxon>Sphingobacteriaceae</taxon>
        <taxon>Sphingobacterium</taxon>
    </lineage>
</organism>
<keyword evidence="3" id="KW-1185">Reference proteome</keyword>
<dbReference type="InterPro" id="IPR021109">
    <property type="entry name" value="Peptidase_aspartic_dom_sf"/>
</dbReference>
<reference evidence="2 3" key="1">
    <citation type="submission" date="2018-04" db="EMBL/GenBank/DDBJ databases">
        <title>Sphingobacterium sp. M46 Genome.</title>
        <authorList>
            <person name="Cheng J."/>
            <person name="Li Y."/>
        </authorList>
    </citation>
    <scope>NUCLEOTIDE SEQUENCE [LARGE SCALE GENOMIC DNA]</scope>
    <source>
        <strain evidence="2 3">M46</strain>
    </source>
</reference>